<evidence type="ECO:0000313" key="3">
    <source>
        <dbReference type="Proteomes" id="UP001165060"/>
    </source>
</evidence>
<feature type="signal peptide" evidence="1">
    <location>
        <begin position="1"/>
        <end position="17"/>
    </location>
</feature>
<keyword evidence="1" id="KW-0732">Signal</keyword>
<accession>A0ABQ6NBR8</accession>
<feature type="chain" id="PRO_5045277584" evidence="1">
    <location>
        <begin position="18"/>
        <end position="276"/>
    </location>
</feature>
<evidence type="ECO:0000313" key="2">
    <source>
        <dbReference type="EMBL" id="GMI52515.1"/>
    </source>
</evidence>
<protein>
    <submittedName>
        <fullName evidence="2">Uncharacterized protein</fullName>
    </submittedName>
</protein>
<reference evidence="2 3" key="1">
    <citation type="journal article" date="2023" name="Commun. Biol.">
        <title>Genome analysis of Parmales, the sister group of diatoms, reveals the evolutionary specialization of diatoms from phago-mixotrophs to photoautotrophs.</title>
        <authorList>
            <person name="Ban H."/>
            <person name="Sato S."/>
            <person name="Yoshikawa S."/>
            <person name="Yamada K."/>
            <person name="Nakamura Y."/>
            <person name="Ichinomiya M."/>
            <person name="Sato N."/>
            <person name="Blanc-Mathieu R."/>
            <person name="Endo H."/>
            <person name="Kuwata A."/>
            <person name="Ogata H."/>
        </authorList>
    </citation>
    <scope>NUCLEOTIDE SEQUENCE [LARGE SCALE GENOMIC DNA]</scope>
</reference>
<dbReference type="EMBL" id="BRYB01006593">
    <property type="protein sequence ID" value="GMI52515.1"/>
    <property type="molecule type" value="Genomic_DNA"/>
</dbReference>
<gene>
    <name evidence="2" type="ORF">TeGR_g8367</name>
</gene>
<keyword evidence="3" id="KW-1185">Reference proteome</keyword>
<organism evidence="2 3">
    <name type="scientific">Tetraparma gracilis</name>
    <dbReference type="NCBI Taxonomy" id="2962635"/>
    <lineage>
        <taxon>Eukaryota</taxon>
        <taxon>Sar</taxon>
        <taxon>Stramenopiles</taxon>
        <taxon>Ochrophyta</taxon>
        <taxon>Bolidophyceae</taxon>
        <taxon>Parmales</taxon>
        <taxon>Triparmaceae</taxon>
        <taxon>Tetraparma</taxon>
    </lineage>
</organism>
<proteinExistence type="predicted"/>
<sequence length="276" mass="30382">MVSKPLLLSLAPIAASASLTPIPGGSLISSDCIFTVPNGETVSVDHEVISKMESCRSSKPTQLVGDAPYTWGTEQIYAQDVHLQNPDAQWLNFTADWVVPPLPEKHSGQVDYHWPGFKSQQPEMGYPVLQPVLQYGQTGMAKWQLQSWFVHGGATTAPAIDVQPGDEITSYMSFDVESETWTVYGENLSNNEKSVLTITKEALGGYDFDWGMVVHETIMAKASYCSEYPASAGIDYTNVYLDGDAPEWTERVQKTDCEQQVKQGGGQVSFLWDATK</sequence>
<evidence type="ECO:0000256" key="1">
    <source>
        <dbReference type="SAM" id="SignalP"/>
    </source>
</evidence>
<dbReference type="Proteomes" id="UP001165060">
    <property type="component" value="Unassembled WGS sequence"/>
</dbReference>
<name>A0ABQ6NBR8_9STRA</name>
<comment type="caution">
    <text evidence="2">The sequence shown here is derived from an EMBL/GenBank/DDBJ whole genome shotgun (WGS) entry which is preliminary data.</text>
</comment>